<reference evidence="2" key="1">
    <citation type="submission" date="2020-12" db="EMBL/GenBank/DDBJ databases">
        <title>M. sibirica DSM 26468T genome.</title>
        <authorList>
            <person name="Thieme N."/>
            <person name="Rettenmaier R."/>
            <person name="Zverlov V."/>
            <person name="Liebl W."/>
        </authorList>
    </citation>
    <scope>NUCLEOTIDE SEQUENCE</scope>
    <source>
        <strain evidence="2">DSM 26468</strain>
    </source>
</reference>
<gene>
    <name evidence="2" type="ORF">I5677_11755</name>
</gene>
<dbReference type="EMBL" id="JAEAGR010000012">
    <property type="protein sequence ID" value="MBH1941569.1"/>
    <property type="molecule type" value="Genomic_DNA"/>
</dbReference>
<dbReference type="RefSeq" id="WP_197661814.1">
    <property type="nucleotide sequence ID" value="NZ_JAEAGR010000012.1"/>
</dbReference>
<evidence type="ECO:0000313" key="2">
    <source>
        <dbReference type="EMBL" id="MBH1941569.1"/>
    </source>
</evidence>
<accession>A0A8J7HE42</accession>
<organism evidence="2 3">
    <name type="scientific">Mobilitalea sibirica</name>
    <dbReference type="NCBI Taxonomy" id="1462919"/>
    <lineage>
        <taxon>Bacteria</taxon>
        <taxon>Bacillati</taxon>
        <taxon>Bacillota</taxon>
        <taxon>Clostridia</taxon>
        <taxon>Lachnospirales</taxon>
        <taxon>Lachnospiraceae</taxon>
        <taxon>Mobilitalea</taxon>
    </lineage>
</organism>
<dbReference type="Pfam" id="PF01471">
    <property type="entry name" value="PG_binding_1"/>
    <property type="match status" value="1"/>
</dbReference>
<dbReference type="AlphaFoldDB" id="A0A8J7HE42"/>
<keyword evidence="3" id="KW-1185">Reference proteome</keyword>
<protein>
    <submittedName>
        <fullName evidence="2">Peptidoglycan-binding protein</fullName>
    </submittedName>
</protein>
<dbReference type="Gene3D" id="1.10.101.10">
    <property type="entry name" value="PGBD-like superfamily/PGBD"/>
    <property type="match status" value="1"/>
</dbReference>
<dbReference type="InterPro" id="IPR002477">
    <property type="entry name" value="Peptidoglycan-bd-like"/>
</dbReference>
<proteinExistence type="predicted"/>
<dbReference type="SUPFAM" id="SSF47090">
    <property type="entry name" value="PGBD-like"/>
    <property type="match status" value="1"/>
</dbReference>
<sequence>MKYINTFNNDTKPKIRVYPTQMDTQNFGRLQVRSTTEGLAPIEDATVTIYSSSFPDEIIEQFTTNTSGLTEEIELPAPPLEYSLTPGSTVQPYSEFNIKVEAPDFAPVTVNNAEILPGVTALQDTTLSAAETLNGGELFVIPPHTLFGDYPPKIAESEIKPVGETGEIVLAAVVIPEFVVVHDGPPTDTAAANYYIRFRDYIKNVASSEIYATWPAQTINANILAILSFTLNRVYTEWYRNQGYNFTVTSSTAFDHKWISGRNIYSNIGLAVDELFVNYLSRPNVKQPILTQYCDGYRVQCPNWMTQWGSKDLGEQGLSAIEILRNFYGDSIYINTAKEVSGVPASWPGSNLTIGSSGASVRMIQEQLNRIADTYTTIPKVAVDGQFGEGTADAVRAFQQIFNLPQTGIVDFPTWYKISGIYVAVTRIAEL</sequence>
<evidence type="ECO:0000259" key="1">
    <source>
        <dbReference type="Pfam" id="PF01471"/>
    </source>
</evidence>
<dbReference type="Proteomes" id="UP000623269">
    <property type="component" value="Unassembled WGS sequence"/>
</dbReference>
<dbReference type="InterPro" id="IPR036366">
    <property type="entry name" value="PGBDSf"/>
</dbReference>
<feature type="domain" description="Peptidoglycan binding-like" evidence="1">
    <location>
        <begin position="357"/>
        <end position="417"/>
    </location>
</feature>
<comment type="caution">
    <text evidence="2">The sequence shown here is derived from an EMBL/GenBank/DDBJ whole genome shotgun (WGS) entry which is preliminary data.</text>
</comment>
<name>A0A8J7HE42_9FIRM</name>
<evidence type="ECO:0000313" key="3">
    <source>
        <dbReference type="Proteomes" id="UP000623269"/>
    </source>
</evidence>
<dbReference type="InterPro" id="IPR036365">
    <property type="entry name" value="PGBD-like_sf"/>
</dbReference>